<dbReference type="Proteomes" id="UP000737018">
    <property type="component" value="Unassembled WGS sequence"/>
</dbReference>
<dbReference type="AlphaFoldDB" id="A0A8J4QQF7"/>
<dbReference type="GO" id="GO:0003723">
    <property type="term" value="F:RNA binding"/>
    <property type="evidence" value="ECO:0007669"/>
    <property type="project" value="UniProtKB-KW"/>
</dbReference>
<dbReference type="GO" id="GO:0003743">
    <property type="term" value="F:translation initiation factor activity"/>
    <property type="evidence" value="ECO:0007669"/>
    <property type="project" value="UniProtKB-KW"/>
</dbReference>
<keyword evidence="4" id="KW-0648">Protein biosynthesis</keyword>
<keyword evidence="3" id="KW-0694">RNA-binding</keyword>
<dbReference type="InterPro" id="IPR011400">
    <property type="entry name" value="EIF3B"/>
</dbReference>
<evidence type="ECO:0000256" key="3">
    <source>
        <dbReference type="ARBA" id="ARBA00022884"/>
    </source>
</evidence>
<dbReference type="InterPro" id="IPR013979">
    <property type="entry name" value="TIF_beta_prop-like"/>
</dbReference>
<accession>A0A8J4QQF7</accession>
<dbReference type="InterPro" id="IPR011042">
    <property type="entry name" value="6-blade_b-propeller_TolB-like"/>
</dbReference>
<evidence type="ECO:0000256" key="4">
    <source>
        <dbReference type="ARBA" id="ARBA00022917"/>
    </source>
</evidence>
<evidence type="ECO:0000259" key="5">
    <source>
        <dbReference type="Pfam" id="PF08662"/>
    </source>
</evidence>
<sequence length="538" mass="62077">MMLYVVLYMHVSHRCIFNIGLLTKELENLLCGPLLGLSWPPLSKMGTVIWGGATFFKPLMFCDHNMVKLIDFSVGEKYLVSYSEYDRKGAALKIFDVKSGEVKMAIERSQGENATGEIGGISHVAWPFFRWSGRNDDKYFARIEKNAIYIYETKTFGLIDNEPLKAENVMDFCWSPTDPVIALFVPTDADEMQPARVSLIHVPNKEELKKKNLNGVRPCKMFWQSNGEYLAVLFNQFNGTRSTTYQRFVIFGIKDPGIPVEDFELENENDMIIAFSWEPKGQRFAVIHALDQRQNVSFYSVIKAHNRFQFSKLVTLEVEQAGSLHWSPAGRFSLLAAMRGCVGDLIFYDVDALGTLAIERFEATNIEWSPTGRYVATIRTLSDELDVRQEEFQERVMIWSFFGVLLYQIPRKHFTQKFPSKVLANVLILMIVPHSHVTLQFWWRPRPSHSSSTQEIQDVLEVVNELDIDLDNDLDNLIHFDDVDNEDKEVFTLSTEQLSSWKAPEGWDQWWTEIGRMMNKNRNAALKELERKEEELDG</sequence>
<dbReference type="PANTHER" id="PTHR14068:SF0">
    <property type="entry name" value="EUKARYOTIC TRANSLATION INITIATION FACTOR 3 SUBUNIT B"/>
    <property type="match status" value="1"/>
</dbReference>
<reference evidence="6" key="1">
    <citation type="submission" date="2020-03" db="EMBL/GenBank/DDBJ databases">
        <title>Castanea mollissima Vanexum genome sequencing.</title>
        <authorList>
            <person name="Staton M."/>
        </authorList>
    </citation>
    <scope>NUCLEOTIDE SEQUENCE</scope>
    <source>
        <tissue evidence="6">Leaf</tissue>
    </source>
</reference>
<keyword evidence="7" id="KW-1185">Reference proteome</keyword>
<evidence type="ECO:0000313" key="6">
    <source>
        <dbReference type="EMBL" id="KAF3948983.1"/>
    </source>
</evidence>
<keyword evidence="1" id="KW-0963">Cytoplasm</keyword>
<feature type="domain" description="Translation initiation factor beta propellor-like" evidence="5">
    <location>
        <begin position="211"/>
        <end position="415"/>
    </location>
</feature>
<gene>
    <name evidence="6" type="ORF">CMV_025082</name>
</gene>
<evidence type="ECO:0000256" key="2">
    <source>
        <dbReference type="ARBA" id="ARBA00022540"/>
    </source>
</evidence>
<dbReference type="PANTHER" id="PTHR14068">
    <property type="entry name" value="EUKARYOTIC TRANSLATION INITIATION FACTOR 3 EIF3 -RELATED"/>
    <property type="match status" value="1"/>
</dbReference>
<organism evidence="6 7">
    <name type="scientific">Castanea mollissima</name>
    <name type="common">Chinese chestnut</name>
    <dbReference type="NCBI Taxonomy" id="60419"/>
    <lineage>
        <taxon>Eukaryota</taxon>
        <taxon>Viridiplantae</taxon>
        <taxon>Streptophyta</taxon>
        <taxon>Embryophyta</taxon>
        <taxon>Tracheophyta</taxon>
        <taxon>Spermatophyta</taxon>
        <taxon>Magnoliopsida</taxon>
        <taxon>eudicotyledons</taxon>
        <taxon>Gunneridae</taxon>
        <taxon>Pentapetalae</taxon>
        <taxon>rosids</taxon>
        <taxon>fabids</taxon>
        <taxon>Fagales</taxon>
        <taxon>Fagaceae</taxon>
        <taxon>Castanea</taxon>
    </lineage>
</organism>
<dbReference type="GO" id="GO:0031369">
    <property type="term" value="F:translation initiation factor binding"/>
    <property type="evidence" value="ECO:0007669"/>
    <property type="project" value="InterPro"/>
</dbReference>
<protein>
    <recommendedName>
        <fullName evidence="5">Translation initiation factor beta propellor-like domain-containing protein</fullName>
    </recommendedName>
</protein>
<dbReference type="OrthoDB" id="1673920at2759"/>
<dbReference type="Pfam" id="PF08662">
    <property type="entry name" value="eIF2A"/>
    <property type="match status" value="1"/>
</dbReference>
<proteinExistence type="predicted"/>
<dbReference type="GO" id="GO:0005852">
    <property type="term" value="C:eukaryotic translation initiation factor 3 complex"/>
    <property type="evidence" value="ECO:0007669"/>
    <property type="project" value="InterPro"/>
</dbReference>
<dbReference type="EMBL" id="JRKL02006410">
    <property type="protein sequence ID" value="KAF3948983.1"/>
    <property type="molecule type" value="Genomic_DNA"/>
</dbReference>
<dbReference type="Gene3D" id="2.120.10.30">
    <property type="entry name" value="TolB, C-terminal domain"/>
    <property type="match status" value="1"/>
</dbReference>
<dbReference type="SUPFAM" id="SSF82171">
    <property type="entry name" value="DPP6 N-terminal domain-like"/>
    <property type="match status" value="1"/>
</dbReference>
<name>A0A8J4QQF7_9ROSI</name>
<comment type="caution">
    <text evidence="6">The sequence shown here is derived from an EMBL/GenBank/DDBJ whole genome shotgun (WGS) entry which is preliminary data.</text>
</comment>
<evidence type="ECO:0000313" key="7">
    <source>
        <dbReference type="Proteomes" id="UP000737018"/>
    </source>
</evidence>
<evidence type="ECO:0000256" key="1">
    <source>
        <dbReference type="ARBA" id="ARBA00022490"/>
    </source>
</evidence>
<keyword evidence="2" id="KW-0396">Initiation factor</keyword>